<organism evidence="2 3">
    <name type="scientific">Galleria mellonella</name>
    <name type="common">Greater wax moth</name>
    <dbReference type="NCBI Taxonomy" id="7137"/>
    <lineage>
        <taxon>Eukaryota</taxon>
        <taxon>Metazoa</taxon>
        <taxon>Ecdysozoa</taxon>
        <taxon>Arthropoda</taxon>
        <taxon>Hexapoda</taxon>
        <taxon>Insecta</taxon>
        <taxon>Pterygota</taxon>
        <taxon>Neoptera</taxon>
        <taxon>Endopterygota</taxon>
        <taxon>Lepidoptera</taxon>
        <taxon>Glossata</taxon>
        <taxon>Ditrysia</taxon>
        <taxon>Pyraloidea</taxon>
        <taxon>Pyralidae</taxon>
        <taxon>Galleriinae</taxon>
        <taxon>Galleria</taxon>
    </lineage>
</organism>
<sequence length="186" mass="21210">MPIILSKCLIFLEAIIISDCAPKLGPLMIDPLLIEANETLAVSNYEINLNNNTIKRNIQRSVKENSKEVKKKSCLGYEYDETKCRHVNSRILCGYNKNIGEIKRKDQFIDLGNGCRIHRDRIECGYIIGPFKSFRWPSVDSSVHKELNLITTGASKQVKENKSLKKILIEENKESEKIITEKSNLA</sequence>
<proteinExistence type="predicted"/>
<keyword evidence="1" id="KW-0732">Signal</keyword>
<gene>
    <name evidence="3" type="primary">LOC116413078</name>
</gene>
<accession>A0A6J3C4G9</accession>
<evidence type="ECO:0000313" key="3">
    <source>
        <dbReference type="RefSeq" id="XP_031765879.1"/>
    </source>
</evidence>
<dbReference type="OrthoDB" id="7465467at2759"/>
<dbReference type="InParanoid" id="A0A6J3C4G9"/>
<protein>
    <submittedName>
        <fullName evidence="3">Uncharacterized protein LOC116413078</fullName>
    </submittedName>
</protein>
<feature type="signal peptide" evidence="1">
    <location>
        <begin position="1"/>
        <end position="20"/>
    </location>
</feature>
<keyword evidence="2" id="KW-1185">Reference proteome</keyword>
<dbReference type="Proteomes" id="UP001652740">
    <property type="component" value="Unplaced"/>
</dbReference>
<dbReference type="KEGG" id="gmw:116413078"/>
<name>A0A6J3C4G9_GALME</name>
<evidence type="ECO:0000313" key="2">
    <source>
        <dbReference type="Proteomes" id="UP001652740"/>
    </source>
</evidence>
<reference evidence="3" key="1">
    <citation type="submission" date="2025-08" db="UniProtKB">
        <authorList>
            <consortium name="RefSeq"/>
        </authorList>
    </citation>
    <scope>IDENTIFICATION</scope>
    <source>
        <tissue evidence="3">Whole larvae</tissue>
    </source>
</reference>
<dbReference type="AlphaFoldDB" id="A0A6J3C4G9"/>
<feature type="chain" id="PRO_5027029865" evidence="1">
    <location>
        <begin position="21"/>
        <end position="186"/>
    </location>
</feature>
<dbReference type="RefSeq" id="XP_031765879.1">
    <property type="nucleotide sequence ID" value="XM_031910019.1"/>
</dbReference>
<dbReference type="GeneID" id="116413078"/>
<evidence type="ECO:0000256" key="1">
    <source>
        <dbReference type="SAM" id="SignalP"/>
    </source>
</evidence>